<dbReference type="GO" id="GO:0008270">
    <property type="term" value="F:zinc ion binding"/>
    <property type="evidence" value="ECO:0007669"/>
    <property type="project" value="UniProtKB-KW"/>
</dbReference>
<evidence type="ECO:0000256" key="2">
    <source>
        <dbReference type="ARBA" id="ARBA00022771"/>
    </source>
</evidence>
<dbReference type="PROSITE" id="PS50103">
    <property type="entry name" value="ZF_C3H1"/>
    <property type="match status" value="1"/>
</dbReference>
<evidence type="ECO:0000313" key="8">
    <source>
        <dbReference type="EMBL" id="KAF8379681.1"/>
    </source>
</evidence>
<evidence type="ECO:0000259" key="7">
    <source>
        <dbReference type="PROSITE" id="PS50103"/>
    </source>
</evidence>
<keyword evidence="9" id="KW-1185">Reference proteome</keyword>
<feature type="region of interest" description="Disordered" evidence="5">
    <location>
        <begin position="99"/>
        <end position="146"/>
    </location>
</feature>
<evidence type="ECO:0000259" key="6">
    <source>
        <dbReference type="PROSITE" id="PS50089"/>
    </source>
</evidence>
<sequence length="400" mass="45300">MLRAVDQIPKEEGLGDKEEPPGVLKRDEDAPKNMSAFTFWFQSKLSFNLTQSDFPVRCYSCFNLYFNLSLVIFPTNICFSAFPVCNFFRKPSKNKNIRKRTIDEDEDEDSKIEGSSVIHTKKKAPKPDNKLHFSTGSSKRSVSGESVEESDAPIFQFKSSNEIQVQHDNRATATLETETDFSRDARAIRERVLKQADEALKGKTKTSGDDKVYKGIHGYTDYKAGFRREQTVSGEKASGAHGPLRASAHIRASTRFDYQPDICKDYKETGYCGFGDSCKFMHDRGDYKSGWQMEREWEEAEKTRKRNLALGGDDSDEERDGDQKDEDDDDSLPFACFICRQPFVDPVATKCKHYFCEHCALKVSLPVSCSLDSFLDPSGHFGATRDLGNKFAVLLKILMT</sequence>
<keyword evidence="3 4" id="KW-0862">Zinc</keyword>
<evidence type="ECO:0000313" key="9">
    <source>
        <dbReference type="Proteomes" id="UP000655225"/>
    </source>
</evidence>
<feature type="compositionally biased region" description="Polar residues" evidence="5">
    <location>
        <begin position="132"/>
        <end position="144"/>
    </location>
</feature>
<feature type="domain" description="C3H1-type" evidence="7">
    <location>
        <begin position="257"/>
        <end position="285"/>
    </location>
</feature>
<dbReference type="InterPro" id="IPR017907">
    <property type="entry name" value="Znf_RING_CS"/>
</dbReference>
<accession>A0A834YH19</accession>
<dbReference type="CDD" id="cd16539">
    <property type="entry name" value="RING-HC_RNF113A_B"/>
    <property type="match status" value="1"/>
</dbReference>
<dbReference type="OrthoDB" id="25761at2759"/>
<dbReference type="SUPFAM" id="SSF57850">
    <property type="entry name" value="RING/U-box"/>
    <property type="match status" value="1"/>
</dbReference>
<dbReference type="Proteomes" id="UP000655225">
    <property type="component" value="Unassembled WGS sequence"/>
</dbReference>
<dbReference type="PANTHER" id="PTHR12930">
    <property type="entry name" value="ZINC FINGER PROTEIN 183"/>
    <property type="match status" value="1"/>
</dbReference>
<feature type="zinc finger region" description="C3H1-type" evidence="4">
    <location>
        <begin position="257"/>
        <end position="285"/>
    </location>
</feature>
<dbReference type="GO" id="GO:0005684">
    <property type="term" value="C:U2-type spliceosomal complex"/>
    <property type="evidence" value="ECO:0007669"/>
    <property type="project" value="TreeGrafter"/>
</dbReference>
<feature type="domain" description="RING-type" evidence="6">
    <location>
        <begin position="336"/>
        <end position="373"/>
    </location>
</feature>
<feature type="region of interest" description="Disordered" evidence="5">
    <location>
        <begin position="1"/>
        <end position="29"/>
    </location>
</feature>
<name>A0A834YH19_TETSI</name>
<evidence type="ECO:0000256" key="4">
    <source>
        <dbReference type="PROSITE-ProRule" id="PRU00723"/>
    </source>
</evidence>
<keyword evidence="2 4" id="KW-0863">Zinc-finger</keyword>
<dbReference type="PANTHER" id="PTHR12930:SF0">
    <property type="entry name" value="RING FINGER PROTEIN 113B"/>
    <property type="match status" value="1"/>
</dbReference>
<evidence type="ECO:0000256" key="5">
    <source>
        <dbReference type="SAM" id="MobiDB-lite"/>
    </source>
</evidence>
<keyword evidence="1 4" id="KW-0479">Metal-binding</keyword>
<evidence type="ECO:0008006" key="10">
    <source>
        <dbReference type="Google" id="ProtNLM"/>
    </source>
</evidence>
<dbReference type="InterPro" id="IPR001841">
    <property type="entry name" value="Znf_RING"/>
</dbReference>
<dbReference type="InterPro" id="IPR039971">
    <property type="entry name" value="CWC24-like"/>
</dbReference>
<dbReference type="PROSITE" id="PS00518">
    <property type="entry name" value="ZF_RING_1"/>
    <property type="match status" value="1"/>
</dbReference>
<dbReference type="GO" id="GO:0034247">
    <property type="term" value="P:snoRNA splicing"/>
    <property type="evidence" value="ECO:0007669"/>
    <property type="project" value="TreeGrafter"/>
</dbReference>
<protein>
    <recommendedName>
        <fullName evidence="10">Zinc finger CCCH domain-containing protein 1</fullName>
    </recommendedName>
</protein>
<evidence type="ECO:0000256" key="3">
    <source>
        <dbReference type="ARBA" id="ARBA00022833"/>
    </source>
</evidence>
<dbReference type="SMART" id="SM00184">
    <property type="entry name" value="RING"/>
    <property type="match status" value="1"/>
</dbReference>
<dbReference type="InterPro" id="IPR036855">
    <property type="entry name" value="Znf_CCCH_sf"/>
</dbReference>
<organism evidence="8 9">
    <name type="scientific">Tetracentron sinense</name>
    <name type="common">Spur-leaf</name>
    <dbReference type="NCBI Taxonomy" id="13715"/>
    <lineage>
        <taxon>Eukaryota</taxon>
        <taxon>Viridiplantae</taxon>
        <taxon>Streptophyta</taxon>
        <taxon>Embryophyta</taxon>
        <taxon>Tracheophyta</taxon>
        <taxon>Spermatophyta</taxon>
        <taxon>Magnoliopsida</taxon>
        <taxon>Trochodendrales</taxon>
        <taxon>Trochodendraceae</taxon>
        <taxon>Tetracentron</taxon>
    </lineage>
</organism>
<feature type="compositionally biased region" description="Basic and acidic residues" evidence="5">
    <location>
        <begin position="8"/>
        <end position="29"/>
    </location>
</feature>
<dbReference type="AlphaFoldDB" id="A0A834YH19"/>
<dbReference type="Gene3D" id="4.10.1000.10">
    <property type="entry name" value="Zinc finger, CCCH-type"/>
    <property type="match status" value="1"/>
</dbReference>
<gene>
    <name evidence="8" type="ORF">HHK36_029125</name>
</gene>
<dbReference type="Gene3D" id="3.30.40.10">
    <property type="entry name" value="Zinc/RING finger domain, C3HC4 (zinc finger)"/>
    <property type="match status" value="1"/>
</dbReference>
<comment type="caution">
    <text evidence="8">The sequence shown here is derived from an EMBL/GenBank/DDBJ whole genome shotgun (WGS) entry which is preliminary data.</text>
</comment>
<dbReference type="SUPFAM" id="SSF90229">
    <property type="entry name" value="CCCH zinc finger"/>
    <property type="match status" value="1"/>
</dbReference>
<dbReference type="InterPro" id="IPR000571">
    <property type="entry name" value="Znf_CCCH"/>
</dbReference>
<dbReference type="SMART" id="SM00356">
    <property type="entry name" value="ZnF_C3H1"/>
    <property type="match status" value="1"/>
</dbReference>
<proteinExistence type="predicted"/>
<feature type="region of interest" description="Disordered" evidence="5">
    <location>
        <begin position="302"/>
        <end position="328"/>
    </location>
</feature>
<dbReference type="OMA" id="YKQTGQC"/>
<dbReference type="InterPro" id="IPR013083">
    <property type="entry name" value="Znf_RING/FYVE/PHD"/>
</dbReference>
<dbReference type="PROSITE" id="PS50089">
    <property type="entry name" value="ZF_RING_2"/>
    <property type="match status" value="1"/>
</dbReference>
<dbReference type="Pfam" id="PF00642">
    <property type="entry name" value="zf-CCCH"/>
    <property type="match status" value="1"/>
</dbReference>
<reference evidence="8 9" key="1">
    <citation type="submission" date="2020-04" db="EMBL/GenBank/DDBJ databases">
        <title>Plant Genome Project.</title>
        <authorList>
            <person name="Zhang R.-G."/>
        </authorList>
    </citation>
    <scope>NUCLEOTIDE SEQUENCE [LARGE SCALE GENOMIC DNA]</scope>
    <source>
        <strain evidence="8">YNK0</strain>
        <tissue evidence="8">Leaf</tissue>
    </source>
</reference>
<evidence type="ECO:0000256" key="1">
    <source>
        <dbReference type="ARBA" id="ARBA00022723"/>
    </source>
</evidence>
<dbReference type="EMBL" id="JABCRI010000022">
    <property type="protein sequence ID" value="KAF8379681.1"/>
    <property type="molecule type" value="Genomic_DNA"/>
</dbReference>
<feature type="compositionally biased region" description="Acidic residues" evidence="5">
    <location>
        <begin position="313"/>
        <end position="328"/>
    </location>
</feature>